<dbReference type="InterPro" id="IPR000524">
    <property type="entry name" value="Tscrpt_reg_HTH_GntR"/>
</dbReference>
<sequence length="240" mass="26993">MLDNLDNTPLAERARLAILDAILKRQFEHDRLPAEGELAKMLNISRTTIRTALHSLEQDGIITRRRAIGTTVNRHVGPATLALQRLIPFDALLEDSGYKTRAEVSWHRGPVPADLAKAFDLEPGEVCYISEKLFYANDELAIYDRGVVPERHLEGELPEDAPSSLSDFSQQHMTAAIDHSVTAIVPLTKRRGTSTKLELASGTPFLRLHERHYSRTGQPIAYSSLDVDDSFVRFEVFRHK</sequence>
<evidence type="ECO:0000313" key="5">
    <source>
        <dbReference type="EMBL" id="NEC61174.1"/>
    </source>
</evidence>
<proteinExistence type="predicted"/>
<dbReference type="EMBL" id="JAAGNC010000189">
    <property type="protein sequence ID" value="NEC61174.1"/>
    <property type="molecule type" value="Genomic_DNA"/>
</dbReference>
<organism evidence="5 6">
    <name type="scientific">Amycolatopsis rubida</name>
    <dbReference type="NCBI Taxonomy" id="112413"/>
    <lineage>
        <taxon>Bacteria</taxon>
        <taxon>Bacillati</taxon>
        <taxon>Actinomycetota</taxon>
        <taxon>Actinomycetes</taxon>
        <taxon>Pseudonocardiales</taxon>
        <taxon>Pseudonocardiaceae</taxon>
        <taxon>Amycolatopsis</taxon>
    </lineage>
</organism>
<dbReference type="InterPro" id="IPR028978">
    <property type="entry name" value="Chorismate_lyase_/UTRA_dom_sf"/>
</dbReference>
<evidence type="ECO:0000313" key="6">
    <source>
        <dbReference type="Proteomes" id="UP000470404"/>
    </source>
</evidence>
<dbReference type="SUPFAM" id="SSF46785">
    <property type="entry name" value="Winged helix' DNA-binding domain"/>
    <property type="match status" value="1"/>
</dbReference>
<evidence type="ECO:0000256" key="3">
    <source>
        <dbReference type="ARBA" id="ARBA00023163"/>
    </source>
</evidence>
<dbReference type="Gene3D" id="3.40.1410.10">
    <property type="entry name" value="Chorismate lyase-like"/>
    <property type="match status" value="1"/>
</dbReference>
<dbReference type="PROSITE" id="PS50949">
    <property type="entry name" value="HTH_GNTR"/>
    <property type="match status" value="1"/>
</dbReference>
<dbReference type="RefSeq" id="WP_067585067.1">
    <property type="nucleotide sequence ID" value="NZ_JAAGNC010000189.1"/>
</dbReference>
<keyword evidence="6" id="KW-1185">Reference proteome</keyword>
<dbReference type="SMART" id="SM00345">
    <property type="entry name" value="HTH_GNTR"/>
    <property type="match status" value="1"/>
</dbReference>
<gene>
    <name evidence="5" type="ORF">G3I59_37650</name>
</gene>
<keyword evidence="2" id="KW-0238">DNA-binding</keyword>
<dbReference type="PRINTS" id="PR00035">
    <property type="entry name" value="HTHGNTR"/>
</dbReference>
<evidence type="ECO:0000256" key="2">
    <source>
        <dbReference type="ARBA" id="ARBA00023125"/>
    </source>
</evidence>
<dbReference type="InterPro" id="IPR036388">
    <property type="entry name" value="WH-like_DNA-bd_sf"/>
</dbReference>
<dbReference type="Proteomes" id="UP000470404">
    <property type="component" value="Unassembled WGS sequence"/>
</dbReference>
<dbReference type="PANTHER" id="PTHR44846:SF17">
    <property type="entry name" value="GNTR-FAMILY TRANSCRIPTIONAL REGULATOR"/>
    <property type="match status" value="1"/>
</dbReference>
<dbReference type="Pfam" id="PF00392">
    <property type="entry name" value="GntR"/>
    <property type="match status" value="1"/>
</dbReference>
<dbReference type="CDD" id="cd07377">
    <property type="entry name" value="WHTH_GntR"/>
    <property type="match status" value="1"/>
</dbReference>
<dbReference type="Gene3D" id="1.10.10.10">
    <property type="entry name" value="Winged helix-like DNA-binding domain superfamily/Winged helix DNA-binding domain"/>
    <property type="match status" value="1"/>
</dbReference>
<keyword evidence="3" id="KW-0804">Transcription</keyword>
<accession>A0ABX0C009</accession>
<dbReference type="SMART" id="SM00866">
    <property type="entry name" value="UTRA"/>
    <property type="match status" value="1"/>
</dbReference>
<reference evidence="5 6" key="1">
    <citation type="submission" date="2020-01" db="EMBL/GenBank/DDBJ databases">
        <title>Insect and environment-associated Actinomycetes.</title>
        <authorList>
            <person name="Currrie C."/>
            <person name="Chevrette M."/>
            <person name="Carlson C."/>
            <person name="Stubbendieck R."/>
            <person name="Wendt-Pienkowski E."/>
        </authorList>
    </citation>
    <scope>NUCLEOTIDE SEQUENCE [LARGE SCALE GENOMIC DNA]</scope>
    <source>
        <strain evidence="5 6">SID8386</strain>
    </source>
</reference>
<dbReference type="SUPFAM" id="SSF64288">
    <property type="entry name" value="Chorismate lyase-like"/>
    <property type="match status" value="1"/>
</dbReference>
<feature type="domain" description="HTH gntR-type" evidence="4">
    <location>
        <begin position="8"/>
        <end position="75"/>
    </location>
</feature>
<protein>
    <submittedName>
        <fullName evidence="5">GntR family transcriptional regulator</fullName>
    </submittedName>
</protein>
<evidence type="ECO:0000259" key="4">
    <source>
        <dbReference type="PROSITE" id="PS50949"/>
    </source>
</evidence>
<dbReference type="InterPro" id="IPR036390">
    <property type="entry name" value="WH_DNA-bd_sf"/>
</dbReference>
<dbReference type="Pfam" id="PF07702">
    <property type="entry name" value="UTRA"/>
    <property type="match status" value="1"/>
</dbReference>
<keyword evidence="1" id="KW-0805">Transcription regulation</keyword>
<dbReference type="PANTHER" id="PTHR44846">
    <property type="entry name" value="MANNOSYL-D-GLYCERATE TRANSPORT/METABOLISM SYSTEM REPRESSOR MNGR-RELATED"/>
    <property type="match status" value="1"/>
</dbReference>
<name>A0ABX0C009_9PSEU</name>
<dbReference type="InterPro" id="IPR011663">
    <property type="entry name" value="UTRA"/>
</dbReference>
<evidence type="ECO:0000256" key="1">
    <source>
        <dbReference type="ARBA" id="ARBA00023015"/>
    </source>
</evidence>
<dbReference type="InterPro" id="IPR050679">
    <property type="entry name" value="Bact_HTH_transcr_reg"/>
</dbReference>
<comment type="caution">
    <text evidence="5">The sequence shown here is derived from an EMBL/GenBank/DDBJ whole genome shotgun (WGS) entry which is preliminary data.</text>
</comment>